<protein>
    <submittedName>
        <fullName evidence="2">Uncharacterized protein</fullName>
    </submittedName>
</protein>
<gene>
    <name evidence="2" type="ORF">EJB05_18222</name>
</gene>
<sequence>MPLREGHGEDTVAQHVGSTACDAAATSTRQHHLDGTVAAIEPHGGSSLQGRGRRALNTRHPLGALDPTAASLLVTRRAELDVEHARSRQLVRLQRRWPRRRGEAPAGAARGGNAGVEDWAPGEGGETGGLGSRRRAAVAAARAGETLVVAETSLREAGWELDRERMFRKRLEKVSDEPAAEVQLVRISFASSVTSRLQPPRPRAGKSIGEGQRLEVDAVDSSTAAAASRSCTPPASHPGYI</sequence>
<dbReference type="AlphaFoldDB" id="A0A5J9VIU7"/>
<dbReference type="Proteomes" id="UP000324897">
    <property type="component" value="Unassembled WGS sequence"/>
</dbReference>
<dbReference type="Gramene" id="TVU36292">
    <property type="protein sequence ID" value="TVU36292"/>
    <property type="gene ID" value="EJB05_18222"/>
</dbReference>
<evidence type="ECO:0000256" key="1">
    <source>
        <dbReference type="SAM" id="MobiDB-lite"/>
    </source>
</evidence>
<feature type="region of interest" description="Disordered" evidence="1">
    <location>
        <begin position="99"/>
        <end position="130"/>
    </location>
</feature>
<organism evidence="2 3">
    <name type="scientific">Eragrostis curvula</name>
    <name type="common">weeping love grass</name>
    <dbReference type="NCBI Taxonomy" id="38414"/>
    <lineage>
        <taxon>Eukaryota</taxon>
        <taxon>Viridiplantae</taxon>
        <taxon>Streptophyta</taxon>
        <taxon>Embryophyta</taxon>
        <taxon>Tracheophyta</taxon>
        <taxon>Spermatophyta</taxon>
        <taxon>Magnoliopsida</taxon>
        <taxon>Liliopsida</taxon>
        <taxon>Poales</taxon>
        <taxon>Poaceae</taxon>
        <taxon>PACMAD clade</taxon>
        <taxon>Chloridoideae</taxon>
        <taxon>Eragrostideae</taxon>
        <taxon>Eragrostidinae</taxon>
        <taxon>Eragrostis</taxon>
    </lineage>
</organism>
<dbReference type="PROSITE" id="PS51257">
    <property type="entry name" value="PROKAR_LIPOPROTEIN"/>
    <property type="match status" value="1"/>
</dbReference>
<evidence type="ECO:0000313" key="2">
    <source>
        <dbReference type="EMBL" id="TVU36292.1"/>
    </source>
</evidence>
<feature type="region of interest" description="Disordered" evidence="1">
    <location>
        <begin position="193"/>
        <end position="241"/>
    </location>
</feature>
<feature type="compositionally biased region" description="Low complexity" evidence="1">
    <location>
        <begin position="219"/>
        <end position="234"/>
    </location>
</feature>
<comment type="caution">
    <text evidence="2">The sequence shown here is derived from an EMBL/GenBank/DDBJ whole genome shotgun (WGS) entry which is preliminary data.</text>
</comment>
<dbReference type="EMBL" id="RWGY01000009">
    <property type="protein sequence ID" value="TVU36292.1"/>
    <property type="molecule type" value="Genomic_DNA"/>
</dbReference>
<keyword evidence="3" id="KW-1185">Reference proteome</keyword>
<evidence type="ECO:0000313" key="3">
    <source>
        <dbReference type="Proteomes" id="UP000324897"/>
    </source>
</evidence>
<accession>A0A5J9VIU7</accession>
<reference evidence="2 3" key="1">
    <citation type="journal article" date="2019" name="Sci. Rep.">
        <title>A high-quality genome of Eragrostis curvula grass provides insights into Poaceae evolution and supports new strategies to enhance forage quality.</title>
        <authorList>
            <person name="Carballo J."/>
            <person name="Santos B.A.C.M."/>
            <person name="Zappacosta D."/>
            <person name="Garbus I."/>
            <person name="Selva J.P."/>
            <person name="Gallo C.A."/>
            <person name="Diaz A."/>
            <person name="Albertini E."/>
            <person name="Caccamo M."/>
            <person name="Echenique V."/>
        </authorList>
    </citation>
    <scope>NUCLEOTIDE SEQUENCE [LARGE SCALE GENOMIC DNA]</scope>
    <source>
        <strain evidence="3">cv. Victoria</strain>
        <tissue evidence="2">Leaf</tissue>
    </source>
</reference>
<proteinExistence type="predicted"/>
<name>A0A5J9VIU7_9POAL</name>